<name>A0A1D3L300_9EURY</name>
<reference evidence="1 2" key="1">
    <citation type="submission" date="2016-08" db="EMBL/GenBank/DDBJ databases">
        <authorList>
            <person name="Seilhamer J.J."/>
        </authorList>
    </citation>
    <scope>NUCLEOTIDE SEQUENCE [LARGE SCALE GENOMIC DNA]</scope>
    <source>
        <strain evidence="1">Buetzberg</strain>
    </source>
</reference>
<gene>
    <name evidence="1" type="ORF">MCBB_1389</name>
</gene>
<protein>
    <submittedName>
        <fullName evidence="1">Uncharacterized protein</fullName>
    </submittedName>
</protein>
<dbReference type="EMBL" id="LT607756">
    <property type="protein sequence ID" value="SCG85946.1"/>
    <property type="molecule type" value="Genomic_DNA"/>
</dbReference>
<dbReference type="KEGG" id="mcub:MCBB_1389"/>
<dbReference type="Proteomes" id="UP000094707">
    <property type="component" value="Chromosome I"/>
</dbReference>
<evidence type="ECO:0000313" key="1">
    <source>
        <dbReference type="EMBL" id="SCG85946.1"/>
    </source>
</evidence>
<keyword evidence="2" id="KW-1185">Reference proteome</keyword>
<proteinExistence type="predicted"/>
<accession>A0A1D3L300</accession>
<sequence length="34" mass="3989">MVPINSENGNDLMIFFKNHPDQLDQLLKKAFIWA</sequence>
<evidence type="ECO:0000313" key="2">
    <source>
        <dbReference type="Proteomes" id="UP000094707"/>
    </source>
</evidence>
<dbReference type="AlphaFoldDB" id="A0A1D3L300"/>
<dbReference type="STRING" id="118062.MCBB_1389"/>
<organism evidence="1 2">
    <name type="scientific">Methanobacterium congolense</name>
    <dbReference type="NCBI Taxonomy" id="118062"/>
    <lineage>
        <taxon>Archaea</taxon>
        <taxon>Methanobacteriati</taxon>
        <taxon>Methanobacteriota</taxon>
        <taxon>Methanomada group</taxon>
        <taxon>Methanobacteria</taxon>
        <taxon>Methanobacteriales</taxon>
        <taxon>Methanobacteriaceae</taxon>
        <taxon>Methanobacterium</taxon>
    </lineage>
</organism>